<feature type="compositionally biased region" description="Basic and acidic residues" evidence="1">
    <location>
        <begin position="88"/>
        <end position="97"/>
    </location>
</feature>
<dbReference type="AlphaFoldDB" id="A0A1I7V147"/>
<dbReference type="Proteomes" id="UP000095282">
    <property type="component" value="Unplaced"/>
</dbReference>
<accession>A0A1I7V147</accession>
<dbReference type="WBParaSite" id="Csp11.Scaffold630.g21364.t1">
    <property type="protein sequence ID" value="Csp11.Scaffold630.g21364.t1"/>
    <property type="gene ID" value="Csp11.Scaffold630.g21364"/>
</dbReference>
<keyword evidence="2" id="KW-1185">Reference proteome</keyword>
<evidence type="ECO:0000313" key="2">
    <source>
        <dbReference type="Proteomes" id="UP000095282"/>
    </source>
</evidence>
<protein>
    <submittedName>
        <fullName evidence="3">Uncharacterized protein</fullName>
    </submittedName>
</protein>
<feature type="compositionally biased region" description="Basic residues" evidence="1">
    <location>
        <begin position="77"/>
        <end position="87"/>
    </location>
</feature>
<proteinExistence type="predicted"/>
<feature type="region of interest" description="Disordered" evidence="1">
    <location>
        <begin position="18"/>
        <end position="97"/>
    </location>
</feature>
<organism evidence="2 3">
    <name type="scientific">Caenorhabditis tropicalis</name>
    <dbReference type="NCBI Taxonomy" id="1561998"/>
    <lineage>
        <taxon>Eukaryota</taxon>
        <taxon>Metazoa</taxon>
        <taxon>Ecdysozoa</taxon>
        <taxon>Nematoda</taxon>
        <taxon>Chromadorea</taxon>
        <taxon>Rhabditida</taxon>
        <taxon>Rhabditina</taxon>
        <taxon>Rhabditomorpha</taxon>
        <taxon>Rhabditoidea</taxon>
        <taxon>Rhabditidae</taxon>
        <taxon>Peloderinae</taxon>
        <taxon>Caenorhabditis</taxon>
    </lineage>
</organism>
<reference evidence="3" key="1">
    <citation type="submission" date="2016-11" db="UniProtKB">
        <authorList>
            <consortium name="WormBaseParasite"/>
        </authorList>
    </citation>
    <scope>IDENTIFICATION</scope>
</reference>
<evidence type="ECO:0000256" key="1">
    <source>
        <dbReference type="SAM" id="MobiDB-lite"/>
    </source>
</evidence>
<name>A0A1I7V147_9PELO</name>
<feature type="compositionally biased region" description="Basic and acidic residues" evidence="1">
    <location>
        <begin position="18"/>
        <end position="65"/>
    </location>
</feature>
<evidence type="ECO:0000313" key="3">
    <source>
        <dbReference type="WBParaSite" id="Csp11.Scaffold630.g21364.t1"/>
    </source>
</evidence>
<sequence>MAGKRTLCSPLPAAARVSEKKAFRMKRDGRCRQWDDAMGQRRDGATRGQKERAAGGGRSDQEDKAGATTTTVDRSATRRQRKERIKLHKDINKTPSG</sequence>